<dbReference type="EMBL" id="FPHC01000041">
    <property type="protein sequence ID" value="SFV57226.1"/>
    <property type="molecule type" value="Genomic_DNA"/>
</dbReference>
<dbReference type="AlphaFoldDB" id="A0A1W1BUN8"/>
<proteinExistence type="predicted"/>
<protein>
    <recommendedName>
        <fullName evidence="2">AsmA domain-containing protein</fullName>
    </recommendedName>
</protein>
<reference evidence="1" key="1">
    <citation type="submission" date="2016-10" db="EMBL/GenBank/DDBJ databases">
        <authorList>
            <person name="de Groot N.N."/>
        </authorList>
    </citation>
    <scope>NUCLEOTIDE SEQUENCE</scope>
</reference>
<accession>A0A1W1BUN8</accession>
<sequence>MQMVKKILLVIVVVIFSFMVFAPKRELYYLLEDKLMKYDVIISGEDTEEGFFSIGIEHPKIYVKGIELANIDRIDIFSLLAYSTIEVDGIDADSSLKRLMPAKVMTIRATYQLLDPLKVAISVVGDFGRADGYLYIKESRVRLDIVESKDISRLKHLLRKDGKGWYYETAL</sequence>
<evidence type="ECO:0008006" key="2">
    <source>
        <dbReference type="Google" id="ProtNLM"/>
    </source>
</evidence>
<organism evidence="1">
    <name type="scientific">hydrothermal vent metagenome</name>
    <dbReference type="NCBI Taxonomy" id="652676"/>
    <lineage>
        <taxon>unclassified sequences</taxon>
        <taxon>metagenomes</taxon>
        <taxon>ecological metagenomes</taxon>
    </lineage>
</organism>
<name>A0A1W1BUN8_9ZZZZ</name>
<evidence type="ECO:0000313" key="1">
    <source>
        <dbReference type="EMBL" id="SFV57226.1"/>
    </source>
</evidence>
<gene>
    <name evidence="1" type="ORF">MNB_SV-6-703</name>
</gene>